<dbReference type="FunFam" id="3.20.20.140:FF:000005">
    <property type="entry name" value="TatD family hydrolase"/>
    <property type="match status" value="1"/>
</dbReference>
<dbReference type="PANTHER" id="PTHR46124:SF2">
    <property type="entry name" value="D-AMINOACYL-TRNA DEACYLASE"/>
    <property type="match status" value="1"/>
</dbReference>
<evidence type="ECO:0000256" key="1">
    <source>
        <dbReference type="ARBA" id="ARBA00009275"/>
    </source>
</evidence>
<dbReference type="SUPFAM" id="SSF51556">
    <property type="entry name" value="Metallo-dependent hydrolases"/>
    <property type="match status" value="1"/>
</dbReference>
<keyword evidence="3 5" id="KW-0378">Hydrolase</keyword>
<name>A0A931NF00_9BURK</name>
<dbReference type="PROSITE" id="PS01091">
    <property type="entry name" value="TATD_3"/>
    <property type="match status" value="1"/>
</dbReference>
<dbReference type="Proteomes" id="UP000613266">
    <property type="component" value="Unassembled WGS sequence"/>
</dbReference>
<keyword evidence="2 4" id="KW-0479">Metal-binding</keyword>
<feature type="binding site" evidence="4">
    <location>
        <position position="95"/>
    </location>
    <ligand>
        <name>a divalent metal cation</name>
        <dbReference type="ChEBI" id="CHEBI:60240"/>
        <label>1</label>
    </ligand>
</feature>
<feature type="binding site" evidence="4">
    <location>
        <position position="204"/>
    </location>
    <ligand>
        <name>a divalent metal cation</name>
        <dbReference type="ChEBI" id="CHEBI:60240"/>
        <label>1</label>
    </ligand>
</feature>
<keyword evidence="6" id="KW-1185">Reference proteome</keyword>
<dbReference type="CDD" id="cd01310">
    <property type="entry name" value="TatD_DNAse"/>
    <property type="match status" value="1"/>
</dbReference>
<protein>
    <submittedName>
        <fullName evidence="5">TatD family hydrolase</fullName>
    </submittedName>
</protein>
<gene>
    <name evidence="5" type="ORF">I7X39_15285</name>
</gene>
<dbReference type="AlphaFoldDB" id="A0A931NF00"/>
<dbReference type="InterPro" id="IPR032466">
    <property type="entry name" value="Metal_Hydrolase"/>
</dbReference>
<evidence type="ECO:0000313" key="6">
    <source>
        <dbReference type="Proteomes" id="UP000613266"/>
    </source>
</evidence>
<comment type="caution">
    <text evidence="5">The sequence shown here is derived from an EMBL/GenBank/DDBJ whole genome shotgun (WGS) entry which is preliminary data.</text>
</comment>
<feature type="binding site" evidence="4">
    <location>
        <position position="8"/>
    </location>
    <ligand>
        <name>a divalent metal cation</name>
        <dbReference type="ChEBI" id="CHEBI:60240"/>
        <label>1</label>
    </ligand>
</feature>
<dbReference type="EMBL" id="JAEDAK010000010">
    <property type="protein sequence ID" value="MBH9578252.1"/>
    <property type="molecule type" value="Genomic_DNA"/>
</dbReference>
<evidence type="ECO:0000256" key="2">
    <source>
        <dbReference type="ARBA" id="ARBA00022723"/>
    </source>
</evidence>
<accession>A0A931NF00</accession>
<dbReference type="PANTHER" id="PTHR46124">
    <property type="entry name" value="D-AMINOACYL-TRNA DEACYLASE"/>
    <property type="match status" value="1"/>
</dbReference>
<dbReference type="PIRSF" id="PIRSF005902">
    <property type="entry name" value="DNase_TatD"/>
    <property type="match status" value="1"/>
</dbReference>
<comment type="similarity">
    <text evidence="1">Belongs to the metallo-dependent hydrolases superfamily. TatD-type hydrolase family.</text>
</comment>
<organism evidence="5 6">
    <name type="scientific">Inhella proteolytica</name>
    <dbReference type="NCBI Taxonomy" id="2795029"/>
    <lineage>
        <taxon>Bacteria</taxon>
        <taxon>Pseudomonadati</taxon>
        <taxon>Pseudomonadota</taxon>
        <taxon>Betaproteobacteria</taxon>
        <taxon>Burkholderiales</taxon>
        <taxon>Sphaerotilaceae</taxon>
        <taxon>Inhella</taxon>
    </lineage>
</organism>
<evidence type="ECO:0000313" key="5">
    <source>
        <dbReference type="EMBL" id="MBH9578252.1"/>
    </source>
</evidence>
<dbReference type="Pfam" id="PF01026">
    <property type="entry name" value="TatD_DNase"/>
    <property type="match status" value="1"/>
</dbReference>
<dbReference type="Gene3D" id="3.20.20.140">
    <property type="entry name" value="Metal-dependent hydrolases"/>
    <property type="match status" value="1"/>
</dbReference>
<dbReference type="InterPro" id="IPR001130">
    <property type="entry name" value="TatD-like"/>
</dbReference>
<sequence length="272" mass="29700">MWIDTHCHWDAPEFAEDREAVRARALAAGVERFIVPAVQASDFARTQALCRAAGQPYALGIHPLYTPGAQDADLALLDRLLHEAATDPLLVAVGEIGLDFFVPGLDPERQQFFYAEQLKLARKHGLPVILHVRKSADQLLAGLRRIPVRGGIAHAFNGSTQQANAFIELGFALGFGGAMTYERALQIRRLAAELPETALVLETDAPDIPPHWLYKTAEQRAAGERSRNEPAELPRIAETLAALRGWSLEQTAALTSANACRVLPKLNPPARA</sequence>
<evidence type="ECO:0000256" key="3">
    <source>
        <dbReference type="ARBA" id="ARBA00022801"/>
    </source>
</evidence>
<feature type="binding site" evidence="4">
    <location>
        <position position="154"/>
    </location>
    <ligand>
        <name>a divalent metal cation</name>
        <dbReference type="ChEBI" id="CHEBI:60240"/>
        <label>2</label>
    </ligand>
</feature>
<feature type="binding site" evidence="4">
    <location>
        <position position="131"/>
    </location>
    <ligand>
        <name>a divalent metal cation</name>
        <dbReference type="ChEBI" id="CHEBI:60240"/>
        <label>2</label>
    </ligand>
</feature>
<dbReference type="InterPro" id="IPR018228">
    <property type="entry name" value="DNase_TatD-rel_CS"/>
</dbReference>
<dbReference type="RefSeq" id="WP_198112020.1">
    <property type="nucleotide sequence ID" value="NZ_JAEDAK010000010.1"/>
</dbReference>
<evidence type="ECO:0000256" key="4">
    <source>
        <dbReference type="PIRSR" id="PIRSR005902-1"/>
    </source>
</evidence>
<feature type="binding site" evidence="4">
    <location>
        <position position="6"/>
    </location>
    <ligand>
        <name>a divalent metal cation</name>
        <dbReference type="ChEBI" id="CHEBI:60240"/>
        <label>1</label>
    </ligand>
</feature>
<dbReference type="GO" id="GO:0016788">
    <property type="term" value="F:hydrolase activity, acting on ester bonds"/>
    <property type="evidence" value="ECO:0007669"/>
    <property type="project" value="InterPro"/>
</dbReference>
<proteinExistence type="inferred from homology"/>
<dbReference type="GO" id="GO:0046872">
    <property type="term" value="F:metal ion binding"/>
    <property type="evidence" value="ECO:0007669"/>
    <property type="project" value="UniProtKB-KW"/>
</dbReference>
<reference evidence="5" key="1">
    <citation type="submission" date="2020-12" db="EMBL/GenBank/DDBJ databases">
        <title>The genome sequence of Inhella sp. 1Y17.</title>
        <authorList>
            <person name="Liu Y."/>
        </authorList>
    </citation>
    <scope>NUCLEOTIDE SEQUENCE</scope>
    <source>
        <strain evidence="5">1Y17</strain>
    </source>
</reference>